<reference evidence="3 4" key="1">
    <citation type="journal article" date="2019" name="Int. J. Syst. Evol. Microbiol.">
        <title>The Global Catalogue of Microorganisms (GCM) 10K type strain sequencing project: providing services to taxonomists for standard genome sequencing and annotation.</title>
        <authorList>
            <consortium name="The Broad Institute Genomics Platform"/>
            <consortium name="The Broad Institute Genome Sequencing Center for Infectious Disease"/>
            <person name="Wu L."/>
            <person name="Ma J."/>
        </authorList>
    </citation>
    <scope>NUCLEOTIDE SEQUENCE [LARGE SCALE GENOMIC DNA]</scope>
    <source>
        <strain evidence="3 4">JCM 16013</strain>
    </source>
</reference>
<comment type="caution">
    <text evidence="3">The sequence shown here is derived from an EMBL/GenBank/DDBJ whole genome shotgun (WGS) entry which is preliminary data.</text>
</comment>
<dbReference type="Proteomes" id="UP001499854">
    <property type="component" value="Unassembled WGS sequence"/>
</dbReference>
<evidence type="ECO:0000259" key="2">
    <source>
        <dbReference type="Pfam" id="PF12697"/>
    </source>
</evidence>
<dbReference type="RefSeq" id="WP_344662706.1">
    <property type="nucleotide sequence ID" value="NZ_BAAAQM010000080.1"/>
</dbReference>
<dbReference type="InterPro" id="IPR000073">
    <property type="entry name" value="AB_hydrolase_1"/>
</dbReference>
<dbReference type="InterPro" id="IPR050266">
    <property type="entry name" value="AB_hydrolase_sf"/>
</dbReference>
<dbReference type="PANTHER" id="PTHR43798">
    <property type="entry name" value="MONOACYLGLYCEROL LIPASE"/>
    <property type="match status" value="1"/>
</dbReference>
<gene>
    <name evidence="3" type="ORF">GCM10009838_82860</name>
</gene>
<keyword evidence="4" id="KW-1185">Reference proteome</keyword>
<evidence type="ECO:0000313" key="4">
    <source>
        <dbReference type="Proteomes" id="UP001499854"/>
    </source>
</evidence>
<name>A0ABN2TD55_9ACTN</name>
<dbReference type="Gene3D" id="3.40.50.1820">
    <property type="entry name" value="alpha/beta hydrolase"/>
    <property type="match status" value="1"/>
</dbReference>
<dbReference type="EMBL" id="BAAAQM010000080">
    <property type="protein sequence ID" value="GAA2004045.1"/>
    <property type="molecule type" value="Genomic_DNA"/>
</dbReference>
<dbReference type="GO" id="GO:0016787">
    <property type="term" value="F:hydrolase activity"/>
    <property type="evidence" value="ECO:0007669"/>
    <property type="project" value="UniProtKB-KW"/>
</dbReference>
<evidence type="ECO:0000313" key="3">
    <source>
        <dbReference type="EMBL" id="GAA2004045.1"/>
    </source>
</evidence>
<proteinExistence type="predicted"/>
<feature type="domain" description="AB hydrolase-1" evidence="2">
    <location>
        <begin position="23"/>
        <end position="281"/>
    </location>
</feature>
<protein>
    <submittedName>
        <fullName evidence="3">Alpha/beta hydrolase</fullName>
    </submittedName>
</protein>
<dbReference type="InterPro" id="IPR029058">
    <property type="entry name" value="AB_hydrolase_fold"/>
</dbReference>
<dbReference type="PANTHER" id="PTHR43798:SF31">
    <property type="entry name" value="AB HYDROLASE SUPERFAMILY PROTEIN YCLE"/>
    <property type="match status" value="1"/>
</dbReference>
<organism evidence="3 4">
    <name type="scientific">Catenulispora subtropica</name>
    <dbReference type="NCBI Taxonomy" id="450798"/>
    <lineage>
        <taxon>Bacteria</taxon>
        <taxon>Bacillati</taxon>
        <taxon>Actinomycetota</taxon>
        <taxon>Actinomycetes</taxon>
        <taxon>Catenulisporales</taxon>
        <taxon>Catenulisporaceae</taxon>
        <taxon>Catenulispora</taxon>
    </lineage>
</organism>
<dbReference type="SUPFAM" id="SSF53474">
    <property type="entry name" value="alpha/beta-Hydrolases"/>
    <property type="match status" value="1"/>
</dbReference>
<accession>A0ABN2TD55</accession>
<sequence length="288" mass="30442">MRFVNDGGTLLHVVRDGAAGPVVLFVQGLAGAWFEWDPVVPMLAPDYRLVRFDRPGLGWSQQESGLDGRPVPQTLAGEAERLGRVLDGVGVGRDERVVLVAHSYGAFHAEAFARLQPERVAGVVFVDASVEPDITPKPGGPARAVARAVARTTQLLGLNQVLGPGVRRLVYQATSTTHRDPDPASGRAVYRSSRVARAVANELASYRAAAVGLLELRCELPFPEVLVQVLVGAAGAGAGGHAADWVERQRAFAGLFPGAEVVELADAKHLIAADRPDAVATAVRSLGF</sequence>
<evidence type="ECO:0000256" key="1">
    <source>
        <dbReference type="ARBA" id="ARBA00022801"/>
    </source>
</evidence>
<dbReference type="Pfam" id="PF12697">
    <property type="entry name" value="Abhydrolase_6"/>
    <property type="match status" value="1"/>
</dbReference>
<keyword evidence="1 3" id="KW-0378">Hydrolase</keyword>